<sequence>MNSVLISSTRPSISILPTPPTRPSTPIQPTSPTTPSTPASSTTPSTPIYLTSSTISLVITISPSAIFTLRQQYSTLQLSGSTSSQRQQSLLEKDRLKI</sequence>
<dbReference type="Proteomes" id="UP000789920">
    <property type="component" value="Unassembled WGS sequence"/>
</dbReference>
<keyword evidence="2" id="KW-1185">Reference proteome</keyword>
<evidence type="ECO:0000313" key="2">
    <source>
        <dbReference type="Proteomes" id="UP000789920"/>
    </source>
</evidence>
<reference evidence="1" key="1">
    <citation type="submission" date="2021-06" db="EMBL/GenBank/DDBJ databases">
        <authorList>
            <person name="Kallberg Y."/>
            <person name="Tangrot J."/>
            <person name="Rosling A."/>
        </authorList>
    </citation>
    <scope>NUCLEOTIDE SEQUENCE</scope>
    <source>
        <strain evidence="1">MA461A</strain>
    </source>
</reference>
<accession>A0ACA9PXZ0</accession>
<protein>
    <submittedName>
        <fullName evidence="1">26987_t:CDS:1</fullName>
    </submittedName>
</protein>
<gene>
    <name evidence="1" type="ORF">RPERSI_LOCUS11306</name>
</gene>
<organism evidence="1 2">
    <name type="scientific">Racocetra persica</name>
    <dbReference type="NCBI Taxonomy" id="160502"/>
    <lineage>
        <taxon>Eukaryota</taxon>
        <taxon>Fungi</taxon>
        <taxon>Fungi incertae sedis</taxon>
        <taxon>Mucoromycota</taxon>
        <taxon>Glomeromycotina</taxon>
        <taxon>Glomeromycetes</taxon>
        <taxon>Diversisporales</taxon>
        <taxon>Gigasporaceae</taxon>
        <taxon>Racocetra</taxon>
    </lineage>
</organism>
<dbReference type="EMBL" id="CAJVQC010023178">
    <property type="protein sequence ID" value="CAG8721154.1"/>
    <property type="molecule type" value="Genomic_DNA"/>
</dbReference>
<proteinExistence type="predicted"/>
<evidence type="ECO:0000313" key="1">
    <source>
        <dbReference type="EMBL" id="CAG8721154.1"/>
    </source>
</evidence>
<name>A0ACA9PXZ0_9GLOM</name>
<feature type="non-terminal residue" evidence="1">
    <location>
        <position position="1"/>
    </location>
</feature>
<comment type="caution">
    <text evidence="1">The sequence shown here is derived from an EMBL/GenBank/DDBJ whole genome shotgun (WGS) entry which is preliminary data.</text>
</comment>